<keyword evidence="1" id="KW-0472">Membrane</keyword>
<keyword evidence="1" id="KW-1133">Transmembrane helix</keyword>
<dbReference type="Proteomes" id="UP000255265">
    <property type="component" value="Unassembled WGS sequence"/>
</dbReference>
<proteinExistence type="predicted"/>
<evidence type="ECO:0000313" key="4">
    <source>
        <dbReference type="Proteomes" id="UP000255265"/>
    </source>
</evidence>
<keyword evidence="4" id="KW-1185">Reference proteome</keyword>
<name>A0A370FN55_9BURK</name>
<feature type="domain" description="Beta-lactamase-related" evidence="2">
    <location>
        <begin position="77"/>
        <end position="361"/>
    </location>
</feature>
<comment type="caution">
    <text evidence="3">The sequence shown here is derived from an EMBL/GenBank/DDBJ whole genome shotgun (WGS) entry which is preliminary data.</text>
</comment>
<evidence type="ECO:0000259" key="2">
    <source>
        <dbReference type="Pfam" id="PF00144"/>
    </source>
</evidence>
<dbReference type="PANTHER" id="PTHR43283:SF7">
    <property type="entry name" value="BETA-LACTAMASE-RELATED DOMAIN-CONTAINING PROTEIN"/>
    <property type="match status" value="1"/>
</dbReference>
<feature type="transmembrane region" description="Helical" evidence="1">
    <location>
        <begin position="26"/>
        <end position="44"/>
    </location>
</feature>
<dbReference type="InterPro" id="IPR012338">
    <property type="entry name" value="Beta-lactam/transpept-like"/>
</dbReference>
<dbReference type="AlphaFoldDB" id="A0A370FN55"/>
<dbReference type="InterPro" id="IPR050789">
    <property type="entry name" value="Diverse_Enzym_Activities"/>
</dbReference>
<organism evidence="3 4">
    <name type="scientific">Pseudacidovorax intermedius</name>
    <dbReference type="NCBI Taxonomy" id="433924"/>
    <lineage>
        <taxon>Bacteria</taxon>
        <taxon>Pseudomonadati</taxon>
        <taxon>Pseudomonadota</taxon>
        <taxon>Betaproteobacteria</taxon>
        <taxon>Burkholderiales</taxon>
        <taxon>Comamonadaceae</taxon>
        <taxon>Pseudacidovorax</taxon>
    </lineage>
</organism>
<dbReference type="SUPFAM" id="SSF56601">
    <property type="entry name" value="beta-lactamase/transpeptidase-like"/>
    <property type="match status" value="1"/>
</dbReference>
<gene>
    <name evidence="3" type="ORF">DFR41_101726</name>
</gene>
<protein>
    <submittedName>
        <fullName evidence="3">CubicO group peptidase (Beta-lactamase class C family)</fullName>
    </submittedName>
</protein>
<keyword evidence="1" id="KW-0812">Transmembrane</keyword>
<sequence>MNTTRSSQFPGLHAAFALLRPAVRAGWIWIVACAGLLVPLAALAQDAATSPQPFGAEAAAVARVLDRADPAASNIHSVLVMRDGEHLAERYYAGKDQTIYSLWRSHRGFGAQDLHDMRSVSKSVLALVYGILLARGEVPDLDTPVASLYPQCADQQGASSTPLRVRHLLTMTTGLDWDEPSPVRRPTRDDQSALLWTGSVAEHVLCRVRVAEPGTHFVYSGGATAVLADIMARSTGRTLEDLVGHELFDPLGISGWTWTHDLRGRAVAFAGLRLRPQDLLTLGLLVLDQGRWQGRQVVPAAWIEAATHAQVSASADYGYGYQWWVRTHRIGGRPVRVIQAIGNGGQRLYVVPALRLVVTMTAGNYGELGILAEEDALFTELAAALPPASEGVAASR</sequence>
<evidence type="ECO:0000256" key="1">
    <source>
        <dbReference type="SAM" id="Phobius"/>
    </source>
</evidence>
<dbReference type="Gene3D" id="3.40.710.10">
    <property type="entry name" value="DD-peptidase/beta-lactamase superfamily"/>
    <property type="match status" value="1"/>
</dbReference>
<dbReference type="RefSeq" id="WP_017760692.1">
    <property type="nucleotide sequence ID" value="NZ_QQAV01000001.1"/>
</dbReference>
<dbReference type="PANTHER" id="PTHR43283">
    <property type="entry name" value="BETA-LACTAMASE-RELATED"/>
    <property type="match status" value="1"/>
</dbReference>
<dbReference type="OrthoDB" id="8582986at2"/>
<evidence type="ECO:0000313" key="3">
    <source>
        <dbReference type="EMBL" id="RDI28970.1"/>
    </source>
</evidence>
<dbReference type="Pfam" id="PF00144">
    <property type="entry name" value="Beta-lactamase"/>
    <property type="match status" value="1"/>
</dbReference>
<accession>A0A370FN55</accession>
<reference evidence="3 4" key="1">
    <citation type="submission" date="2018-07" db="EMBL/GenBank/DDBJ databases">
        <title>Genomic Encyclopedia of Type Strains, Phase IV (KMG-IV): sequencing the most valuable type-strain genomes for metagenomic binning, comparative biology and taxonomic classification.</title>
        <authorList>
            <person name="Goeker M."/>
        </authorList>
    </citation>
    <scope>NUCLEOTIDE SEQUENCE [LARGE SCALE GENOMIC DNA]</scope>
    <source>
        <strain evidence="3 4">DSM 21352</strain>
    </source>
</reference>
<dbReference type="InterPro" id="IPR001466">
    <property type="entry name" value="Beta-lactam-related"/>
</dbReference>
<dbReference type="EMBL" id="QQAV01000001">
    <property type="protein sequence ID" value="RDI28970.1"/>
    <property type="molecule type" value="Genomic_DNA"/>
</dbReference>